<reference evidence="2" key="1">
    <citation type="journal article" date="2019" name="Int. J. Syst. Evol. Microbiol.">
        <title>The Global Catalogue of Microorganisms (GCM) 10K type strain sequencing project: providing services to taxonomists for standard genome sequencing and annotation.</title>
        <authorList>
            <consortium name="The Broad Institute Genomics Platform"/>
            <consortium name="The Broad Institute Genome Sequencing Center for Infectious Disease"/>
            <person name="Wu L."/>
            <person name="Ma J."/>
        </authorList>
    </citation>
    <scope>NUCLEOTIDE SEQUENCE [LARGE SCALE GENOMIC DNA]</scope>
    <source>
        <strain evidence="2">JCM 17027</strain>
    </source>
</reference>
<organism evidence="1 2">
    <name type="scientific">Streptomyces marokkonensis</name>
    <dbReference type="NCBI Taxonomy" id="324855"/>
    <lineage>
        <taxon>Bacteria</taxon>
        <taxon>Bacillati</taxon>
        <taxon>Actinomycetota</taxon>
        <taxon>Actinomycetes</taxon>
        <taxon>Kitasatosporales</taxon>
        <taxon>Streptomycetaceae</taxon>
        <taxon>Streptomyces</taxon>
    </lineage>
</organism>
<proteinExistence type="predicted"/>
<sequence length="56" mass="5737">MDGPRLAPRRQSLGYDLVTAGLAGRFDEQDRPGLGDDLAAVVLDADTGIGPDGVVG</sequence>
<dbReference type="EMBL" id="BAABCQ010000092">
    <property type="protein sequence ID" value="GAA3991673.1"/>
    <property type="molecule type" value="Genomic_DNA"/>
</dbReference>
<comment type="caution">
    <text evidence="1">The sequence shown here is derived from an EMBL/GenBank/DDBJ whole genome shotgun (WGS) entry which is preliminary data.</text>
</comment>
<dbReference type="Proteomes" id="UP001500034">
    <property type="component" value="Unassembled WGS sequence"/>
</dbReference>
<accession>A0ABP7R2R3</accession>
<gene>
    <name evidence="1" type="ORF">GCM10022384_44340</name>
</gene>
<evidence type="ECO:0000313" key="1">
    <source>
        <dbReference type="EMBL" id="GAA3991673.1"/>
    </source>
</evidence>
<protein>
    <submittedName>
        <fullName evidence="1">Uncharacterized protein</fullName>
    </submittedName>
</protein>
<evidence type="ECO:0000313" key="2">
    <source>
        <dbReference type="Proteomes" id="UP001500034"/>
    </source>
</evidence>
<name>A0ABP7R2R3_9ACTN</name>
<keyword evidence="2" id="KW-1185">Reference proteome</keyword>